<dbReference type="InterPro" id="IPR035570">
    <property type="entry name" value="UPF0234_N"/>
</dbReference>
<proteinExistence type="inferred from homology"/>
<evidence type="ECO:0000256" key="2">
    <source>
        <dbReference type="ARBA" id="ARBA00093450"/>
    </source>
</evidence>
<dbReference type="Proteomes" id="UP000530234">
    <property type="component" value="Unassembled WGS sequence"/>
</dbReference>
<dbReference type="EMBL" id="VKHS01000834">
    <property type="protein sequence ID" value="MBB0232258.1"/>
    <property type="molecule type" value="Genomic_DNA"/>
</dbReference>
<keyword evidence="6" id="KW-1185">Reference proteome</keyword>
<comment type="caution">
    <text evidence="5">The sequence shown here is derived from an EMBL/GenBank/DDBJ whole genome shotgun (WGS) entry which is preliminary data.</text>
</comment>
<evidence type="ECO:0000256" key="1">
    <source>
        <dbReference type="ARBA" id="ARBA00022741"/>
    </source>
</evidence>
<keyword evidence="1 3" id="KW-0547">Nucleotide-binding</keyword>
<organism evidence="5 6">
    <name type="scientific">Streptomyces calidiresistens</name>
    <dbReference type="NCBI Taxonomy" id="1485586"/>
    <lineage>
        <taxon>Bacteria</taxon>
        <taxon>Bacillati</taxon>
        <taxon>Actinomycetota</taxon>
        <taxon>Actinomycetes</taxon>
        <taxon>Kitasatosporales</taxon>
        <taxon>Streptomycetaceae</taxon>
        <taxon>Streptomyces</taxon>
    </lineage>
</organism>
<dbReference type="GO" id="GO:0005829">
    <property type="term" value="C:cytosol"/>
    <property type="evidence" value="ECO:0007669"/>
    <property type="project" value="TreeGrafter"/>
</dbReference>
<dbReference type="SUPFAM" id="SSF89963">
    <property type="entry name" value="YajQ-like"/>
    <property type="match status" value="2"/>
</dbReference>
<evidence type="ECO:0000256" key="4">
    <source>
        <dbReference type="SAM" id="MobiDB-lite"/>
    </source>
</evidence>
<dbReference type="HAMAP" id="MF_00632">
    <property type="entry name" value="UPF0234"/>
    <property type="match status" value="1"/>
</dbReference>
<dbReference type="Gene3D" id="3.30.70.990">
    <property type="entry name" value="YajQ-like, domain 2"/>
    <property type="match status" value="1"/>
</dbReference>
<evidence type="ECO:0000313" key="5">
    <source>
        <dbReference type="EMBL" id="MBB0232258.1"/>
    </source>
</evidence>
<accession>A0A7W3T7I9</accession>
<dbReference type="PANTHER" id="PTHR30476">
    <property type="entry name" value="UPF0234 PROTEIN YAJQ"/>
    <property type="match status" value="1"/>
</dbReference>
<evidence type="ECO:0000256" key="3">
    <source>
        <dbReference type="HAMAP-Rule" id="MF_00632"/>
    </source>
</evidence>
<dbReference type="CDD" id="cd11740">
    <property type="entry name" value="YajQ_like"/>
    <property type="match status" value="1"/>
</dbReference>
<feature type="region of interest" description="Disordered" evidence="4">
    <location>
        <begin position="1"/>
        <end position="41"/>
    </location>
</feature>
<sequence>MGGGGSPLGSPRDDHRRAGLGWRPDTRSPESRTRSQTMADSSFDIVSKVDRQEVDNALNQAAKEISQRYDFKGVGASIDWSGERIEIRANAEERTKAVLDIFQSKLIKRGISLKALDAGEPQASGKEYKLFCTIKEGISTEDAKKVAKLIRDEGPKGVKAQVQGDELRVSSKSRDSLQEVQRLVREKDFDFAVQFVNYR</sequence>
<comment type="similarity">
    <text evidence="2 3">Belongs to the YajQ family.</text>
</comment>
<dbReference type="AlphaFoldDB" id="A0A7W3T7I9"/>
<dbReference type="FunFam" id="3.30.70.860:FF:000004">
    <property type="entry name" value="UPF0234 protein AWC22_11905"/>
    <property type="match status" value="1"/>
</dbReference>
<dbReference type="Gene3D" id="3.30.70.860">
    <property type="match status" value="1"/>
</dbReference>
<dbReference type="NCBIfam" id="NF003819">
    <property type="entry name" value="PRK05412.1"/>
    <property type="match status" value="1"/>
</dbReference>
<feature type="compositionally biased region" description="Basic and acidic residues" evidence="4">
    <location>
        <begin position="24"/>
        <end position="33"/>
    </location>
</feature>
<protein>
    <recommendedName>
        <fullName evidence="3">Nucleotide-binding protein FOE67_22850</fullName>
    </recommendedName>
</protein>
<dbReference type="InterPro" id="IPR035571">
    <property type="entry name" value="UPF0234-like_C"/>
</dbReference>
<reference evidence="6" key="1">
    <citation type="submission" date="2019-10" db="EMBL/GenBank/DDBJ databases">
        <title>Streptomyces sp. nov., a novel actinobacterium isolated from alkaline environment.</title>
        <authorList>
            <person name="Golinska P."/>
        </authorList>
    </citation>
    <scope>NUCLEOTIDE SEQUENCE [LARGE SCALE GENOMIC DNA]</scope>
    <source>
        <strain evidence="6">DSM 42108</strain>
    </source>
</reference>
<dbReference type="InterPro" id="IPR036183">
    <property type="entry name" value="YajQ-like_sf"/>
</dbReference>
<dbReference type="InterPro" id="IPR007551">
    <property type="entry name" value="YajQ/Smlt4090-like"/>
</dbReference>
<name>A0A7W3T7I9_9ACTN</name>
<dbReference type="Pfam" id="PF04461">
    <property type="entry name" value="YajQ"/>
    <property type="match status" value="1"/>
</dbReference>
<evidence type="ECO:0000313" key="6">
    <source>
        <dbReference type="Proteomes" id="UP000530234"/>
    </source>
</evidence>
<dbReference type="GO" id="GO:0000166">
    <property type="term" value="F:nucleotide binding"/>
    <property type="evidence" value="ECO:0007669"/>
    <property type="project" value="UniProtKB-UniRule"/>
</dbReference>
<comment type="function">
    <text evidence="3">Nucleotide-binding protein.</text>
</comment>
<dbReference type="PANTHER" id="PTHR30476:SF0">
    <property type="entry name" value="UPF0234 PROTEIN YAJQ"/>
    <property type="match status" value="1"/>
</dbReference>
<gene>
    <name evidence="5" type="ORF">FOE67_22850</name>
</gene>